<protein>
    <submittedName>
        <fullName evidence="2">Uncharacterized protein</fullName>
    </submittedName>
</protein>
<dbReference type="KEGG" id="tet:TTHERM_000298261"/>
<dbReference type="InParanoid" id="W7WYB6"/>
<dbReference type="OrthoDB" id="290239at2759"/>
<feature type="compositionally biased region" description="Polar residues" evidence="1">
    <location>
        <begin position="722"/>
        <end position="745"/>
    </location>
</feature>
<dbReference type="RefSeq" id="XP_012655589.1">
    <property type="nucleotide sequence ID" value="XM_012800135.1"/>
</dbReference>
<evidence type="ECO:0000256" key="1">
    <source>
        <dbReference type="SAM" id="MobiDB-lite"/>
    </source>
</evidence>
<evidence type="ECO:0000313" key="3">
    <source>
        <dbReference type="Proteomes" id="UP000009168"/>
    </source>
</evidence>
<feature type="region of interest" description="Disordered" evidence="1">
    <location>
        <begin position="722"/>
        <end position="777"/>
    </location>
</feature>
<proteinExistence type="predicted"/>
<dbReference type="GeneID" id="24438268"/>
<organism evidence="2 3">
    <name type="scientific">Tetrahymena thermophila (strain SB210)</name>
    <dbReference type="NCBI Taxonomy" id="312017"/>
    <lineage>
        <taxon>Eukaryota</taxon>
        <taxon>Sar</taxon>
        <taxon>Alveolata</taxon>
        <taxon>Ciliophora</taxon>
        <taxon>Intramacronucleata</taxon>
        <taxon>Oligohymenophorea</taxon>
        <taxon>Hymenostomatida</taxon>
        <taxon>Tetrahymenina</taxon>
        <taxon>Tetrahymenidae</taxon>
        <taxon>Tetrahymena</taxon>
    </lineage>
</organism>
<accession>W7WYB6</accession>
<sequence>MSIYSGFATRQIEQTYNIMVEQLFKILQKRLLKFYRQETVNENAFADCIKKLLTQMSFFERQKHLPPKFSDNCKELAAFLKLSIPSNVSLFATKKNKELNQQQVNNKQEDQHNNQQQNIVKQNIEMPNVNYGEPLKSEINISKNDYQHSLFSTNTFQAINNEQKQQIQNNQNSNKFRDGKQNFITLEAAYNNSSSSMSPNTSIHSSLASLGKNNINNQKIIAQQQEQKVQDQQKNIIKEYNPQKNDTQANLVRQIVEGQKKVIQTIDQKKSTELKKINTEERPQIQGNIKNRIEQKILQENISNEATQINENSLKQFRVIKKFPIQNHIEKNQQQQEQQQNNQILSQKVNTLESNGQIYQTLGDETQIVPLMNKKKNKRSHTTKRQRKRNQILNNIYMNGEDFSTVQVGSSTTTAVNLNNYQKRSRSSYRSQEQYNSKRGWLKLQQENYLVRSDSEENRLQESEKVSSNNLDKQIKMSKFNNNYCESNTNINSTNGSYNPSMNVSRQNLTIKSNNIQNQINQDNSQQLNQRDQLEINCDQTMYSVKHQISESANKFGNILQNKNNPNQSMMVESFNSRISRQKLDTNLTINDTDEEPLQSKINQNKNQQNKKQDNNSSIELKSLFYPFNDPISTKNRTPQKQRVLQNSSLNNSLQSTQTALKQNTQQNGGSYQFNQMYKNETKAQNGSNIYQHLKQKQNIIQNSSKKRLYSEDSSKVFKFSNNQLDQSTSDEQFKNNSSFNASNISKKESISPQKKKNFNNSNIINSNQMNNNSNNTVKQNIVNNKISSNIIKQNILCNNSTHKEQNEQI</sequence>
<dbReference type="Proteomes" id="UP000009168">
    <property type="component" value="Unassembled WGS sequence"/>
</dbReference>
<dbReference type="EMBL" id="GG662449">
    <property type="protein sequence ID" value="EWS71845.1"/>
    <property type="molecule type" value="Genomic_DNA"/>
</dbReference>
<keyword evidence="3" id="KW-1185">Reference proteome</keyword>
<name>W7WYB6_TETTS</name>
<evidence type="ECO:0000313" key="2">
    <source>
        <dbReference type="EMBL" id="EWS71845.1"/>
    </source>
</evidence>
<feature type="compositionally biased region" description="Low complexity" evidence="1">
    <location>
        <begin position="759"/>
        <end position="777"/>
    </location>
</feature>
<gene>
    <name evidence="2" type="ORF">TTHERM_000298261</name>
</gene>
<dbReference type="AlphaFoldDB" id="W7WYB6"/>
<reference evidence="3" key="1">
    <citation type="journal article" date="2006" name="PLoS Biol.">
        <title>Macronuclear genome sequence of the ciliate Tetrahymena thermophila, a model eukaryote.</title>
        <authorList>
            <person name="Eisen J.A."/>
            <person name="Coyne R.S."/>
            <person name="Wu M."/>
            <person name="Wu D."/>
            <person name="Thiagarajan M."/>
            <person name="Wortman J.R."/>
            <person name="Badger J.H."/>
            <person name="Ren Q."/>
            <person name="Amedeo P."/>
            <person name="Jones K.M."/>
            <person name="Tallon L.J."/>
            <person name="Delcher A.L."/>
            <person name="Salzberg S.L."/>
            <person name="Silva J.C."/>
            <person name="Haas B.J."/>
            <person name="Majoros W.H."/>
            <person name="Farzad M."/>
            <person name="Carlton J.M."/>
            <person name="Smith R.K. Jr."/>
            <person name="Garg J."/>
            <person name="Pearlman R.E."/>
            <person name="Karrer K.M."/>
            <person name="Sun L."/>
            <person name="Manning G."/>
            <person name="Elde N.C."/>
            <person name="Turkewitz A.P."/>
            <person name="Asai D.J."/>
            <person name="Wilkes D.E."/>
            <person name="Wang Y."/>
            <person name="Cai H."/>
            <person name="Collins K."/>
            <person name="Stewart B.A."/>
            <person name="Lee S.R."/>
            <person name="Wilamowska K."/>
            <person name="Weinberg Z."/>
            <person name="Ruzzo W.L."/>
            <person name="Wloga D."/>
            <person name="Gaertig J."/>
            <person name="Frankel J."/>
            <person name="Tsao C.-C."/>
            <person name="Gorovsky M.A."/>
            <person name="Keeling P.J."/>
            <person name="Waller R.F."/>
            <person name="Patron N.J."/>
            <person name="Cherry J.M."/>
            <person name="Stover N.A."/>
            <person name="Krieger C.J."/>
            <person name="del Toro C."/>
            <person name="Ryder H.F."/>
            <person name="Williamson S.C."/>
            <person name="Barbeau R.A."/>
            <person name="Hamilton E.P."/>
            <person name="Orias E."/>
        </authorList>
    </citation>
    <scope>NUCLEOTIDE SEQUENCE [LARGE SCALE GENOMIC DNA]</scope>
    <source>
        <strain evidence="3">SB210</strain>
    </source>
</reference>